<dbReference type="AlphaFoldDB" id="A0A0B1Z6D7"/>
<gene>
    <name evidence="1" type="ORF">JZ00_04950</name>
</gene>
<accession>A0A0B1Z6D7</accession>
<dbReference type="EMBL" id="JQGJ01000002">
    <property type="protein sequence ID" value="KHK66125.1"/>
    <property type="molecule type" value="Genomic_DNA"/>
</dbReference>
<sequence length="256" mass="29377">MIKNLISKKNSPTDIAKTIKELDMTSEARQLISQLMAEPAFATAQSRRATIMNITNTHTRTLVLHKTNKVNISIKLSKFDPTPAPLYSVPGQSILFALDQPFEIQRYTVKEGRIEKAAIAMIDKKNPLIIDGHHMLFDYIQTRREPAKLTGRINFPNRAMDISVFDRVSLRKIAWLPHDESAARYLVSLELLDTIQDPEMHRVAGELIYHYHPAVAWKAFQILYRTDRLNALNYVQLLKKHQNARLDDLLRPLEAA</sequence>
<dbReference type="OrthoDB" id="7011767at2"/>
<evidence type="ECO:0000313" key="1">
    <source>
        <dbReference type="EMBL" id="KHK66125.1"/>
    </source>
</evidence>
<organism evidence="1 2">
    <name type="scientific">Pseudomonas frederiksbergensis</name>
    <dbReference type="NCBI Taxonomy" id="104087"/>
    <lineage>
        <taxon>Bacteria</taxon>
        <taxon>Pseudomonadati</taxon>
        <taxon>Pseudomonadota</taxon>
        <taxon>Gammaproteobacteria</taxon>
        <taxon>Pseudomonadales</taxon>
        <taxon>Pseudomonadaceae</taxon>
        <taxon>Pseudomonas</taxon>
    </lineage>
</organism>
<proteinExistence type="predicted"/>
<dbReference type="Proteomes" id="UP000030949">
    <property type="component" value="Unassembled WGS sequence"/>
</dbReference>
<protein>
    <submittedName>
        <fullName evidence="1">Uncharacterized protein</fullName>
    </submittedName>
</protein>
<evidence type="ECO:0000313" key="2">
    <source>
        <dbReference type="Proteomes" id="UP000030949"/>
    </source>
</evidence>
<name>A0A0B1Z6D7_9PSED</name>
<reference evidence="2" key="1">
    <citation type="submission" date="2015-03" db="EMBL/GenBank/DDBJ databases">
        <title>Pseudomonas frederiksbergensis hydrocarbon degrader.</title>
        <authorList>
            <person name="Brown L.M."/>
            <person name="Ruiz O.N."/>
            <person name="Mueller S."/>
            <person name="Gunasekera T.S."/>
        </authorList>
    </citation>
    <scope>NUCLEOTIDE SEQUENCE [LARGE SCALE GENOMIC DNA]</scope>
    <source>
        <strain evidence="2">SI8</strain>
    </source>
</reference>
<comment type="caution">
    <text evidence="1">The sequence shown here is derived from an EMBL/GenBank/DDBJ whole genome shotgun (WGS) entry which is preliminary data.</text>
</comment>